<dbReference type="InterPro" id="IPR021629">
    <property type="entry name" value="Mediator_Med23"/>
</dbReference>
<keyword evidence="6" id="KW-0472">Membrane</keyword>
<gene>
    <name evidence="8" type="primary">MED23_0</name>
    <name evidence="8" type="ORF">A4A49_65784</name>
</gene>
<comment type="similarity">
    <text evidence="2">Belongs to the Mediator complex subunit 23 family.</text>
</comment>
<dbReference type="InterPro" id="IPR000477">
    <property type="entry name" value="RT_dom"/>
</dbReference>
<dbReference type="Gramene" id="OIT29811">
    <property type="protein sequence ID" value="OIT29811"/>
    <property type="gene ID" value="A4A49_65784"/>
</dbReference>
<evidence type="ECO:0000256" key="2">
    <source>
        <dbReference type="ARBA" id="ARBA00010222"/>
    </source>
</evidence>
<evidence type="ECO:0000313" key="9">
    <source>
        <dbReference type="Proteomes" id="UP000187609"/>
    </source>
</evidence>
<organism evidence="8 9">
    <name type="scientific">Nicotiana attenuata</name>
    <name type="common">Coyote tobacco</name>
    <dbReference type="NCBI Taxonomy" id="49451"/>
    <lineage>
        <taxon>Eukaryota</taxon>
        <taxon>Viridiplantae</taxon>
        <taxon>Streptophyta</taxon>
        <taxon>Embryophyta</taxon>
        <taxon>Tracheophyta</taxon>
        <taxon>Spermatophyta</taxon>
        <taxon>Magnoliopsida</taxon>
        <taxon>eudicotyledons</taxon>
        <taxon>Gunneridae</taxon>
        <taxon>Pentapetalae</taxon>
        <taxon>asterids</taxon>
        <taxon>lamiids</taxon>
        <taxon>Solanales</taxon>
        <taxon>Solanaceae</taxon>
        <taxon>Nicotianoideae</taxon>
        <taxon>Nicotianeae</taxon>
        <taxon>Nicotiana</taxon>
    </lineage>
</organism>
<dbReference type="GO" id="GO:0016592">
    <property type="term" value="C:mediator complex"/>
    <property type="evidence" value="ECO:0007669"/>
    <property type="project" value="TreeGrafter"/>
</dbReference>
<dbReference type="GO" id="GO:0010628">
    <property type="term" value="P:positive regulation of gene expression"/>
    <property type="evidence" value="ECO:0007669"/>
    <property type="project" value="TreeGrafter"/>
</dbReference>
<dbReference type="Pfam" id="PF00078">
    <property type="entry name" value="RVT_1"/>
    <property type="match status" value="1"/>
</dbReference>
<dbReference type="PANTHER" id="PTHR12691:SF10">
    <property type="entry name" value="MEDIATOR OF RNA POLYMERASE II TRANSCRIPTION SUBUNIT 23"/>
    <property type="match status" value="1"/>
</dbReference>
<dbReference type="InterPro" id="IPR043128">
    <property type="entry name" value="Rev_trsase/Diguanyl_cyclase"/>
</dbReference>
<dbReference type="EMBL" id="MJEQ01001680">
    <property type="protein sequence ID" value="OIT29811.1"/>
    <property type="molecule type" value="Genomic_DNA"/>
</dbReference>
<dbReference type="SUPFAM" id="SSF56672">
    <property type="entry name" value="DNA/RNA polymerases"/>
    <property type="match status" value="1"/>
</dbReference>
<name>A0A314KK83_NICAT</name>
<evidence type="ECO:0000256" key="1">
    <source>
        <dbReference type="ARBA" id="ARBA00004123"/>
    </source>
</evidence>
<dbReference type="GO" id="GO:0006357">
    <property type="term" value="P:regulation of transcription by RNA polymerase II"/>
    <property type="evidence" value="ECO:0007669"/>
    <property type="project" value="TreeGrafter"/>
</dbReference>
<keyword evidence="9" id="KW-1185">Reference proteome</keyword>
<keyword evidence="4" id="KW-0804">Transcription</keyword>
<feature type="domain" description="Reverse transcriptase" evidence="7">
    <location>
        <begin position="399"/>
        <end position="525"/>
    </location>
</feature>
<dbReference type="Gene3D" id="3.30.70.270">
    <property type="match status" value="1"/>
</dbReference>
<accession>A0A314KK83</accession>
<keyword evidence="5" id="KW-0539">Nucleus</keyword>
<evidence type="ECO:0000259" key="7">
    <source>
        <dbReference type="Pfam" id="PF00078"/>
    </source>
</evidence>
<dbReference type="InterPro" id="IPR043502">
    <property type="entry name" value="DNA/RNA_pol_sf"/>
</dbReference>
<dbReference type="Proteomes" id="UP000187609">
    <property type="component" value="Unassembled WGS sequence"/>
</dbReference>
<evidence type="ECO:0000256" key="6">
    <source>
        <dbReference type="SAM" id="Phobius"/>
    </source>
</evidence>
<keyword evidence="3" id="KW-0805">Transcription regulation</keyword>
<feature type="transmembrane region" description="Helical" evidence="6">
    <location>
        <begin position="360"/>
        <end position="380"/>
    </location>
</feature>
<proteinExistence type="inferred from homology"/>
<keyword evidence="6" id="KW-1133">Transmembrane helix</keyword>
<comment type="caution">
    <text evidence="8">The sequence shown here is derived from an EMBL/GenBank/DDBJ whole genome shotgun (WGS) entry which is preliminary data.</text>
</comment>
<evidence type="ECO:0000256" key="5">
    <source>
        <dbReference type="ARBA" id="ARBA00023242"/>
    </source>
</evidence>
<keyword evidence="6" id="KW-0812">Transmembrane</keyword>
<dbReference type="GO" id="GO:0005667">
    <property type="term" value="C:transcription regulator complex"/>
    <property type="evidence" value="ECO:0007669"/>
    <property type="project" value="TreeGrafter"/>
</dbReference>
<comment type="subcellular location">
    <subcellularLocation>
        <location evidence="1">Nucleus</location>
    </subcellularLocation>
</comment>
<evidence type="ECO:0000256" key="4">
    <source>
        <dbReference type="ARBA" id="ARBA00023163"/>
    </source>
</evidence>
<reference evidence="8" key="1">
    <citation type="submission" date="2016-11" db="EMBL/GenBank/DDBJ databases">
        <title>The genome of Nicotiana attenuata.</title>
        <authorList>
            <person name="Xu S."/>
            <person name="Brockmoeller T."/>
            <person name="Gaquerel E."/>
            <person name="Navarro A."/>
            <person name="Kuhl H."/>
            <person name="Gase K."/>
            <person name="Ling Z."/>
            <person name="Zhou W."/>
            <person name="Kreitzer C."/>
            <person name="Stanke M."/>
            <person name="Tang H."/>
            <person name="Lyons E."/>
            <person name="Pandey P."/>
            <person name="Pandey S.P."/>
            <person name="Timmermann B."/>
            <person name="Baldwin I.T."/>
        </authorList>
    </citation>
    <scope>NUCLEOTIDE SEQUENCE [LARGE SCALE GENOMIC DNA]</scope>
    <source>
        <strain evidence="8">UT</strain>
    </source>
</reference>
<evidence type="ECO:0000256" key="3">
    <source>
        <dbReference type="ARBA" id="ARBA00023015"/>
    </source>
</evidence>
<evidence type="ECO:0000313" key="8">
    <source>
        <dbReference type="EMBL" id="OIT29811.1"/>
    </source>
</evidence>
<protein>
    <submittedName>
        <fullName evidence="8">Mediator of rna polymerase ii transcription subunit 23</fullName>
    </submittedName>
</protein>
<sequence length="682" mass="78604">MYAERLISVRSAASETMSDQEMKYDLAASIQKGSLDWERALRILKHALRNTPSPDWWRRVLLVAPCHRLHAQAPTPGAVFTSEMVCEAAIERIVELLNFYLFFLLSAEINCWQEWLIFSDIFFFLVKSGCVDFVEFVDKLVLRLQEGDQQILRTNHVTWLLAQIIRVELVMNALNTDSRKVETTRKILSFHKEEKSSDPNNPQSILLDFISSCQNLRIWTLNTATREYLNNEQLQKGKQIDEWWRQVNKGERIMDYMNLDDRSIGMFWVVSYTMAQPACETVMHWLTSAGVTELLPGPNLQSNERLMVMREVSPLPISLLSGFSTNLCLKLAFQMEESMFSGQVLTMVSSSILYDFVNRLVGLPCPLFLVVLFALIMLFGRDIIRSHLLQLYYHTNSTLTESKPGAKVFSKIDLRSGYHQLRIRESDVPKIAFRTRYGHYEFLVMSFGLTNAPTAFMDLMNRVFRTYLDSFVIVFIDDILIYSRSQEEHEQHLRVVLQTPRDSQLYAKFSKCEFWLSSAAFLGHVVSAEGIQVDPKKIEAVKETTVINQCTQLLSPSADPTYVMTYINHSFPQHRQYLCAGAWILMHGHPENINCINLGRVLREFSPEEVTANIYTMVDVLLHHIHLELQRGHPLQDLMLKACGNLSIFIWTHELLPPDILLLALIDRDDNPHALRIVVCSL</sequence>
<dbReference type="AlphaFoldDB" id="A0A314KK83"/>
<dbReference type="STRING" id="49451.A0A314KK83"/>
<dbReference type="CDD" id="cd01647">
    <property type="entry name" value="RT_LTR"/>
    <property type="match status" value="1"/>
</dbReference>
<dbReference type="PANTHER" id="PTHR12691">
    <property type="entry name" value="MEDIATOR OF RNA POLYMERASE II TRANSCRIPTION SUBUNIT 23"/>
    <property type="match status" value="1"/>
</dbReference>